<protein>
    <recommendedName>
        <fullName evidence="3">DUF3592 domain-containing protein</fullName>
    </recommendedName>
</protein>
<evidence type="ECO:0000313" key="1">
    <source>
        <dbReference type="EMBL" id="QJB68848.1"/>
    </source>
</evidence>
<dbReference type="RefSeq" id="WP_168818690.1">
    <property type="nucleotide sequence ID" value="NZ_CP051217.1"/>
</dbReference>
<evidence type="ECO:0000313" key="2">
    <source>
        <dbReference type="Proteomes" id="UP000501600"/>
    </source>
</evidence>
<gene>
    <name evidence="1" type="ORF">HF685_05780</name>
</gene>
<reference evidence="1 2" key="1">
    <citation type="submission" date="2020-04" db="EMBL/GenBank/DDBJ databases">
        <title>Genome sequence for Sphingorhabdus sp. strain M1.</title>
        <authorList>
            <person name="Park S.-J."/>
        </authorList>
    </citation>
    <scope>NUCLEOTIDE SEQUENCE [LARGE SCALE GENOMIC DNA]</scope>
    <source>
        <strain evidence="1 2">JK6</strain>
    </source>
</reference>
<name>A0A6H2DKX2_9SPHN</name>
<evidence type="ECO:0008006" key="3">
    <source>
        <dbReference type="Google" id="ProtNLM"/>
    </source>
</evidence>
<sequence>MIETIILWLSLALVAAGLLLALRADAPFIRGPVRRVQAKIVRHHLLRDDGATMYSPVFRFPDERGQPIEVRDRLYTPFPTPVIGESVEVVHPSGHPEKARIPYPVFRGLMYATLGYAFAVLVMEITGWW</sequence>
<keyword evidence="2" id="KW-1185">Reference proteome</keyword>
<dbReference type="KEGG" id="phao:HF685_05780"/>
<dbReference type="Proteomes" id="UP000501600">
    <property type="component" value="Chromosome"/>
</dbReference>
<organism evidence="1 2">
    <name type="scientific">Parasphingorhabdus halotolerans</name>
    <dbReference type="NCBI Taxonomy" id="2725558"/>
    <lineage>
        <taxon>Bacteria</taxon>
        <taxon>Pseudomonadati</taxon>
        <taxon>Pseudomonadota</taxon>
        <taxon>Alphaproteobacteria</taxon>
        <taxon>Sphingomonadales</taxon>
        <taxon>Sphingomonadaceae</taxon>
        <taxon>Parasphingorhabdus</taxon>
    </lineage>
</organism>
<proteinExistence type="predicted"/>
<accession>A0A6H2DKX2</accession>
<dbReference type="EMBL" id="CP051217">
    <property type="protein sequence ID" value="QJB68848.1"/>
    <property type="molecule type" value="Genomic_DNA"/>
</dbReference>
<dbReference type="AlphaFoldDB" id="A0A6H2DKX2"/>